<accession>A0AAJ7TXU9</accession>
<sequence>MRFRIEQQQHGRSRHRLFMFGAAAVASTAARITAAAVPTAAVKRVGRAWERSGRAMLVAPAAERNKEPILEVLREWVPADRAGFALEVASGSGQHVVHLARAFPHLTWQPSELEASSFQSISAYARATQLQNVLPPIQVDVREPCETWPGRWPSSSCDLILNINMIHISEIRCTEGLFRNAGVLLKPSGLLVTYGPYAVNGIIFPQSNVDFDAVLRERNPEWGLRDVSMLQQLALTNGMRLQRMVEMPANNKCLVFQKTG</sequence>
<keyword evidence="2" id="KW-1185">Reference proteome</keyword>
<organism evidence="2 3">
    <name type="scientific">Petromyzon marinus</name>
    <name type="common">Sea lamprey</name>
    <dbReference type="NCBI Taxonomy" id="7757"/>
    <lineage>
        <taxon>Eukaryota</taxon>
        <taxon>Metazoa</taxon>
        <taxon>Chordata</taxon>
        <taxon>Craniata</taxon>
        <taxon>Vertebrata</taxon>
        <taxon>Cyclostomata</taxon>
        <taxon>Hyperoartia</taxon>
        <taxon>Petromyzontiformes</taxon>
        <taxon>Petromyzontidae</taxon>
        <taxon>Petromyzon</taxon>
    </lineage>
</organism>
<evidence type="ECO:0000313" key="2">
    <source>
        <dbReference type="Proteomes" id="UP001318040"/>
    </source>
</evidence>
<evidence type="ECO:0000256" key="1">
    <source>
        <dbReference type="ARBA" id="ARBA00008308"/>
    </source>
</evidence>
<dbReference type="SUPFAM" id="SSF53335">
    <property type="entry name" value="S-adenosyl-L-methionine-dependent methyltransferases"/>
    <property type="match status" value="1"/>
</dbReference>
<dbReference type="InterPro" id="IPR010342">
    <property type="entry name" value="DUF938"/>
</dbReference>
<dbReference type="Gene3D" id="3.40.50.150">
    <property type="entry name" value="Vaccinia Virus protein VP39"/>
    <property type="match status" value="1"/>
</dbReference>
<evidence type="ECO:0000313" key="3">
    <source>
        <dbReference type="RefSeq" id="XP_032826105.1"/>
    </source>
</evidence>
<dbReference type="CTD" id="84326"/>
<protein>
    <submittedName>
        <fullName evidence="3">Methyltransferase-like 26</fullName>
    </submittedName>
</protein>
<reference evidence="3" key="1">
    <citation type="submission" date="2025-08" db="UniProtKB">
        <authorList>
            <consortium name="RefSeq"/>
        </authorList>
    </citation>
    <scope>IDENTIFICATION</scope>
    <source>
        <tissue evidence="3">Sperm</tissue>
    </source>
</reference>
<dbReference type="KEGG" id="pmrn:116951524"/>
<dbReference type="Proteomes" id="UP001318040">
    <property type="component" value="Chromosome 43"/>
</dbReference>
<dbReference type="AlphaFoldDB" id="A0AAJ7TXU9"/>
<comment type="similarity">
    <text evidence="1">Belongs to the UPF0585 family.</text>
</comment>
<dbReference type="PANTHER" id="PTHR20974">
    <property type="entry name" value="UPF0585 PROTEIN CG18661"/>
    <property type="match status" value="1"/>
</dbReference>
<dbReference type="PANTHER" id="PTHR20974:SF0">
    <property type="entry name" value="UPF0585 PROTEIN CG18661"/>
    <property type="match status" value="1"/>
</dbReference>
<dbReference type="Pfam" id="PF06080">
    <property type="entry name" value="DUF938"/>
    <property type="match status" value="1"/>
</dbReference>
<proteinExistence type="inferred from homology"/>
<dbReference type="RefSeq" id="XP_032826105.1">
    <property type="nucleotide sequence ID" value="XM_032970214.1"/>
</dbReference>
<dbReference type="InterPro" id="IPR029063">
    <property type="entry name" value="SAM-dependent_MTases_sf"/>
</dbReference>
<dbReference type="GeneID" id="116951524"/>
<name>A0AAJ7TXU9_PETMA</name>
<gene>
    <name evidence="3" type="primary">METTL26</name>
</gene>